<sequence length="345" mass="37666">WAAPVPARRAEPITSWRYRCGSEGRRFPQDFTCIDRTTGGRPAELSNGSGADKTALIRGRDPPRPGVVVLDTTPYSRSANLGSGGPGSPRWFLCYRRAERGHNALGVTELCLVMPSKGESTPHTFSRVPRSLNCGTVRNGSGARNGGGGHRDGLLCRYPEQDAPSFPLPGSVPSFCLPMGAAIEGCAAGTRYPLPVFSTFVLTGASGDKVYGAAIQFHEPFPLSRLSERQRLRLGLLSVVERRPVPGRVVLGTKALCVLSHWPLFDVFRKFLMFLYRYSVSGPHVLPIETHIAHFMHNVPFPSPQRPRILVQMSPYDSLLLCQPVSSPLPLRWGPIMGSGLWGDP</sequence>
<dbReference type="InterPro" id="IPR001194">
    <property type="entry name" value="cDENN_dom"/>
</dbReference>
<proteinExistence type="predicted"/>
<evidence type="ECO:0000313" key="6">
    <source>
        <dbReference type="Proteomes" id="UP000694412"/>
    </source>
</evidence>
<evidence type="ECO:0000313" key="5">
    <source>
        <dbReference type="Ensembl" id="ENSCJPP00005001398.1"/>
    </source>
</evidence>
<keyword evidence="6" id="KW-1185">Reference proteome</keyword>
<reference evidence="5" key="1">
    <citation type="submission" date="2025-08" db="UniProtKB">
        <authorList>
            <consortium name="Ensembl"/>
        </authorList>
    </citation>
    <scope>IDENTIFICATION</scope>
</reference>
<dbReference type="InterPro" id="IPR005113">
    <property type="entry name" value="uDENN_dom"/>
</dbReference>
<dbReference type="InterPro" id="IPR023341">
    <property type="entry name" value="MABP"/>
</dbReference>
<evidence type="ECO:0000256" key="2">
    <source>
        <dbReference type="SAM" id="MobiDB-lite"/>
    </source>
</evidence>
<dbReference type="PANTHER" id="PTHR12296">
    <property type="entry name" value="DENN DOMAIN-CONTAINING PROTEIN 4"/>
    <property type="match status" value="1"/>
</dbReference>
<dbReference type="GeneTree" id="ENSGT00940000160472"/>
<evidence type="ECO:0000256" key="1">
    <source>
        <dbReference type="ARBA" id="ARBA00022658"/>
    </source>
</evidence>
<evidence type="ECO:0000259" key="4">
    <source>
        <dbReference type="PROSITE" id="PS51498"/>
    </source>
</evidence>
<dbReference type="GO" id="GO:0005085">
    <property type="term" value="F:guanyl-nucleotide exchange factor activity"/>
    <property type="evidence" value="ECO:0007669"/>
    <property type="project" value="UniProtKB-KW"/>
</dbReference>
<dbReference type="PANTHER" id="PTHR12296:SF18">
    <property type="entry name" value="DENN DOMAIN-CONTAINING PROTEIN 4B"/>
    <property type="match status" value="1"/>
</dbReference>
<dbReference type="PROSITE" id="PS50211">
    <property type="entry name" value="DENN"/>
    <property type="match status" value="1"/>
</dbReference>
<evidence type="ECO:0008006" key="7">
    <source>
        <dbReference type="Google" id="ProtNLM"/>
    </source>
</evidence>
<protein>
    <recommendedName>
        <fullName evidence="7">UDENN domain-containing protein</fullName>
    </recommendedName>
</protein>
<feature type="region of interest" description="Disordered" evidence="2">
    <location>
        <begin position="38"/>
        <end position="67"/>
    </location>
</feature>
<dbReference type="SMART" id="SM00800">
    <property type="entry name" value="uDENN"/>
    <property type="match status" value="1"/>
</dbReference>
<feature type="domain" description="MABP" evidence="4">
    <location>
        <begin position="1"/>
        <end position="160"/>
    </location>
</feature>
<dbReference type="InterPro" id="IPR037516">
    <property type="entry name" value="Tripartite_DENN"/>
</dbReference>
<dbReference type="AlphaFoldDB" id="A0A8C2SQP0"/>
<name>A0A8C2SQP0_COTJA</name>
<dbReference type="Pfam" id="PF03456">
    <property type="entry name" value="uDENN"/>
    <property type="match status" value="1"/>
</dbReference>
<dbReference type="Ensembl" id="ENSCJPT00005002344.1">
    <property type="protein sequence ID" value="ENSCJPP00005001398.1"/>
    <property type="gene ID" value="ENSCJPG00005001431.1"/>
</dbReference>
<dbReference type="GO" id="GO:0032483">
    <property type="term" value="P:regulation of Rab protein signal transduction"/>
    <property type="evidence" value="ECO:0007669"/>
    <property type="project" value="TreeGrafter"/>
</dbReference>
<reference evidence="5" key="2">
    <citation type="submission" date="2025-09" db="UniProtKB">
        <authorList>
            <consortium name="Ensembl"/>
        </authorList>
    </citation>
    <scope>IDENTIFICATION</scope>
</reference>
<dbReference type="GO" id="GO:0031410">
    <property type="term" value="C:cytoplasmic vesicle"/>
    <property type="evidence" value="ECO:0007669"/>
    <property type="project" value="TreeGrafter"/>
</dbReference>
<accession>A0A8C2SQP0</accession>
<keyword evidence="1" id="KW-0344">Guanine-nucleotide releasing factor</keyword>
<dbReference type="Gene3D" id="2.100.10.50">
    <property type="match status" value="1"/>
</dbReference>
<organism evidence="5 6">
    <name type="scientific">Coturnix japonica</name>
    <name type="common">Japanese quail</name>
    <name type="synonym">Coturnix coturnix japonica</name>
    <dbReference type="NCBI Taxonomy" id="93934"/>
    <lineage>
        <taxon>Eukaryota</taxon>
        <taxon>Metazoa</taxon>
        <taxon>Chordata</taxon>
        <taxon>Craniata</taxon>
        <taxon>Vertebrata</taxon>
        <taxon>Euteleostomi</taxon>
        <taxon>Archelosauria</taxon>
        <taxon>Archosauria</taxon>
        <taxon>Dinosauria</taxon>
        <taxon>Saurischia</taxon>
        <taxon>Theropoda</taxon>
        <taxon>Coelurosauria</taxon>
        <taxon>Aves</taxon>
        <taxon>Neognathae</taxon>
        <taxon>Galloanserae</taxon>
        <taxon>Galliformes</taxon>
        <taxon>Phasianidae</taxon>
        <taxon>Perdicinae</taxon>
        <taxon>Coturnix</taxon>
    </lineage>
</organism>
<dbReference type="Proteomes" id="UP000694412">
    <property type="component" value="Unassembled WGS sequence"/>
</dbReference>
<dbReference type="InterPro" id="IPR051696">
    <property type="entry name" value="DENN_Domain_GEFs"/>
</dbReference>
<evidence type="ECO:0000259" key="3">
    <source>
        <dbReference type="PROSITE" id="PS50211"/>
    </source>
</evidence>
<dbReference type="Gene3D" id="3.30.450.200">
    <property type="match status" value="1"/>
</dbReference>
<dbReference type="Pfam" id="PF02141">
    <property type="entry name" value="DENN"/>
    <property type="match status" value="1"/>
</dbReference>
<feature type="domain" description="UDENN" evidence="3">
    <location>
        <begin position="133"/>
        <end position="345"/>
    </location>
</feature>
<dbReference type="PROSITE" id="PS51498">
    <property type="entry name" value="MABP"/>
    <property type="match status" value="1"/>
</dbReference>